<sequence length="184" mass="20441">MRHLALAIVVSTLLASAAFARLVPARTYEELLQESDLIVIVHARSTNAPNADDTVVPLEYLSVAMGEPDTVAPLDPTELARFTAVITDFDVLGVVKGKLDAKRLKICHYRYKHGAEELGNGPSFVSFPTERYTEVSGDRRRGGIANDFMLFLKYDSHRRLTFVTGQYDPEYSVKQISSPLPNID</sequence>
<dbReference type="RefSeq" id="WP_008669940.1">
    <property type="nucleotide sequence ID" value="NZ_ANOF01000146.1"/>
</dbReference>
<name>M5RZT1_9BACT</name>
<dbReference type="AlphaFoldDB" id="M5RZT1"/>
<feature type="chain" id="PRO_5004071220" evidence="1">
    <location>
        <begin position="21"/>
        <end position="184"/>
    </location>
</feature>
<organism evidence="2 3">
    <name type="scientific">Rhodopirellula europaea SH398</name>
    <dbReference type="NCBI Taxonomy" id="1263868"/>
    <lineage>
        <taxon>Bacteria</taxon>
        <taxon>Pseudomonadati</taxon>
        <taxon>Planctomycetota</taxon>
        <taxon>Planctomycetia</taxon>
        <taxon>Pirellulales</taxon>
        <taxon>Pirellulaceae</taxon>
        <taxon>Rhodopirellula</taxon>
    </lineage>
</organism>
<proteinExistence type="predicted"/>
<reference evidence="2 3" key="1">
    <citation type="journal article" date="2013" name="Mar. Genomics">
        <title>Expression of sulfatases in Rhodopirellula baltica and the diversity of sulfatases in the genus Rhodopirellula.</title>
        <authorList>
            <person name="Wegner C.E."/>
            <person name="Richter-Heitmann T."/>
            <person name="Klindworth A."/>
            <person name="Klockow C."/>
            <person name="Richter M."/>
            <person name="Achstetter T."/>
            <person name="Glockner F.O."/>
            <person name="Harder J."/>
        </authorList>
    </citation>
    <scope>NUCLEOTIDE SEQUENCE [LARGE SCALE GENOMIC DNA]</scope>
    <source>
        <strain evidence="2 3">SH398</strain>
    </source>
</reference>
<protein>
    <submittedName>
        <fullName evidence="2">Putative secreted protein</fullName>
    </submittedName>
</protein>
<evidence type="ECO:0000313" key="2">
    <source>
        <dbReference type="EMBL" id="EMI24858.1"/>
    </source>
</evidence>
<comment type="caution">
    <text evidence="2">The sequence shown here is derived from an EMBL/GenBank/DDBJ whole genome shotgun (WGS) entry which is preliminary data.</text>
</comment>
<dbReference type="EMBL" id="ANOF01000146">
    <property type="protein sequence ID" value="EMI24858.1"/>
    <property type="molecule type" value="Genomic_DNA"/>
</dbReference>
<evidence type="ECO:0000313" key="3">
    <source>
        <dbReference type="Proteomes" id="UP000011996"/>
    </source>
</evidence>
<gene>
    <name evidence="2" type="ORF">RESH_04569</name>
</gene>
<evidence type="ECO:0000256" key="1">
    <source>
        <dbReference type="SAM" id="SignalP"/>
    </source>
</evidence>
<accession>M5RZT1</accession>
<dbReference type="Proteomes" id="UP000011996">
    <property type="component" value="Unassembled WGS sequence"/>
</dbReference>
<keyword evidence="1" id="KW-0732">Signal</keyword>
<dbReference type="OrthoDB" id="10016250at2"/>
<feature type="signal peptide" evidence="1">
    <location>
        <begin position="1"/>
        <end position="20"/>
    </location>
</feature>